<keyword evidence="4" id="KW-0411">Iron-sulfur</keyword>
<evidence type="ECO:0000256" key="4">
    <source>
        <dbReference type="ARBA" id="ARBA00023014"/>
    </source>
</evidence>
<keyword evidence="2" id="KW-0479">Metal-binding</keyword>
<evidence type="ECO:0000256" key="2">
    <source>
        <dbReference type="ARBA" id="ARBA00022723"/>
    </source>
</evidence>
<keyword evidence="7" id="KW-1185">Reference proteome</keyword>
<name>A0A8J7DRE3_9CYAN</name>
<reference evidence="6" key="1">
    <citation type="submission" date="2020-10" db="EMBL/GenBank/DDBJ databases">
        <authorList>
            <person name="Castelo-Branco R."/>
            <person name="Eusebio N."/>
            <person name="Adriana R."/>
            <person name="Vieira A."/>
            <person name="Brugerolle De Fraissinette N."/>
            <person name="Rezende De Castro R."/>
            <person name="Schneider M.P."/>
            <person name="Vasconcelos V."/>
            <person name="Leao P.N."/>
        </authorList>
    </citation>
    <scope>NUCLEOTIDE SEQUENCE</scope>
    <source>
        <strain evidence="6">LEGE 07310</strain>
    </source>
</reference>
<dbReference type="AlphaFoldDB" id="A0A8J7DRE3"/>
<evidence type="ECO:0000256" key="3">
    <source>
        <dbReference type="ARBA" id="ARBA00023004"/>
    </source>
</evidence>
<dbReference type="Gene3D" id="3.40.5.90">
    <property type="entry name" value="CDGSH iron-sulfur domain, mitoNEET-type"/>
    <property type="match status" value="1"/>
</dbReference>
<dbReference type="EMBL" id="JADEXG010000030">
    <property type="protein sequence ID" value="MBE9078319.1"/>
    <property type="molecule type" value="Genomic_DNA"/>
</dbReference>
<accession>A0A8J7DRE3</accession>
<dbReference type="SMART" id="SM00704">
    <property type="entry name" value="ZnF_CDGSH"/>
    <property type="match status" value="1"/>
</dbReference>
<keyword evidence="1" id="KW-0001">2Fe-2S</keyword>
<dbReference type="InterPro" id="IPR042216">
    <property type="entry name" value="MitoNEET_CISD"/>
</dbReference>
<evidence type="ECO:0000313" key="7">
    <source>
        <dbReference type="Proteomes" id="UP000636505"/>
    </source>
</evidence>
<dbReference type="InterPro" id="IPR018967">
    <property type="entry name" value="FeS-contain_CDGSH-typ"/>
</dbReference>
<dbReference type="Pfam" id="PF09360">
    <property type="entry name" value="zf-CDGSH"/>
    <property type="match status" value="1"/>
</dbReference>
<gene>
    <name evidence="6" type="ORF">IQ241_13625</name>
</gene>
<keyword evidence="3" id="KW-0408">Iron</keyword>
<protein>
    <submittedName>
        <fullName evidence="6">CDGSH iron-sulfur domain-containing protein</fullName>
    </submittedName>
</protein>
<sequence length="70" mass="7367">MADVKIAVADNGPFRITGDVSIVDAEGGEFPAEQKVIALCRCGASENQPFCTGNHKQIDFQSAPRASEAS</sequence>
<dbReference type="Proteomes" id="UP000636505">
    <property type="component" value="Unassembled WGS sequence"/>
</dbReference>
<evidence type="ECO:0000256" key="1">
    <source>
        <dbReference type="ARBA" id="ARBA00022714"/>
    </source>
</evidence>
<dbReference type="RefSeq" id="WP_193908028.1">
    <property type="nucleotide sequence ID" value="NZ_JADEXG010000030.1"/>
</dbReference>
<feature type="domain" description="Iron-binding zinc finger CDGSH type" evidence="5">
    <location>
        <begin position="11"/>
        <end position="61"/>
    </location>
</feature>
<evidence type="ECO:0000259" key="5">
    <source>
        <dbReference type="SMART" id="SM00704"/>
    </source>
</evidence>
<organism evidence="6 7">
    <name type="scientific">Vasconcelosia minhoensis LEGE 07310</name>
    <dbReference type="NCBI Taxonomy" id="915328"/>
    <lineage>
        <taxon>Bacteria</taxon>
        <taxon>Bacillati</taxon>
        <taxon>Cyanobacteriota</taxon>
        <taxon>Cyanophyceae</taxon>
        <taxon>Nodosilineales</taxon>
        <taxon>Cymatolegaceae</taxon>
        <taxon>Vasconcelosia</taxon>
        <taxon>Vasconcelosia minhoensis</taxon>
    </lineage>
</organism>
<evidence type="ECO:0000313" key="6">
    <source>
        <dbReference type="EMBL" id="MBE9078319.1"/>
    </source>
</evidence>
<comment type="caution">
    <text evidence="6">The sequence shown here is derived from an EMBL/GenBank/DDBJ whole genome shotgun (WGS) entry which is preliminary data.</text>
</comment>
<proteinExistence type="predicted"/>
<dbReference type="GO" id="GO:0005737">
    <property type="term" value="C:cytoplasm"/>
    <property type="evidence" value="ECO:0007669"/>
    <property type="project" value="UniProtKB-ARBA"/>
</dbReference>
<dbReference type="GO" id="GO:0051537">
    <property type="term" value="F:2 iron, 2 sulfur cluster binding"/>
    <property type="evidence" value="ECO:0007669"/>
    <property type="project" value="UniProtKB-KW"/>
</dbReference>
<dbReference type="GO" id="GO:0046872">
    <property type="term" value="F:metal ion binding"/>
    <property type="evidence" value="ECO:0007669"/>
    <property type="project" value="UniProtKB-KW"/>
</dbReference>